<dbReference type="SMART" id="SM00822">
    <property type="entry name" value="PKS_KR"/>
    <property type="match status" value="1"/>
</dbReference>
<dbReference type="PRINTS" id="PR00080">
    <property type="entry name" value="SDRFAMILY"/>
</dbReference>
<dbReference type="RefSeq" id="WP_307473649.1">
    <property type="nucleotide sequence ID" value="NZ_JAUSUB010000005.1"/>
</dbReference>
<organism evidence="4 5">
    <name type="scientific">Cytobacillus purgationiresistens</name>
    <dbReference type="NCBI Taxonomy" id="863449"/>
    <lineage>
        <taxon>Bacteria</taxon>
        <taxon>Bacillati</taxon>
        <taxon>Bacillota</taxon>
        <taxon>Bacilli</taxon>
        <taxon>Bacillales</taxon>
        <taxon>Bacillaceae</taxon>
        <taxon>Cytobacillus</taxon>
    </lineage>
</organism>
<dbReference type="PROSITE" id="PS00061">
    <property type="entry name" value="ADH_SHORT"/>
    <property type="match status" value="1"/>
</dbReference>
<dbReference type="EMBL" id="JAUSUB010000005">
    <property type="protein sequence ID" value="MDQ0269794.1"/>
    <property type="molecule type" value="Genomic_DNA"/>
</dbReference>
<evidence type="ECO:0000313" key="4">
    <source>
        <dbReference type="EMBL" id="MDQ0269794.1"/>
    </source>
</evidence>
<dbReference type="InterPro" id="IPR036291">
    <property type="entry name" value="NAD(P)-bd_dom_sf"/>
</dbReference>
<comment type="similarity">
    <text evidence="1">Belongs to the short-chain dehydrogenases/reductases (SDR) family.</text>
</comment>
<dbReference type="EC" id="1.1.1.100" evidence="4"/>
<dbReference type="InterPro" id="IPR057326">
    <property type="entry name" value="KR_dom"/>
</dbReference>
<dbReference type="PRINTS" id="PR00081">
    <property type="entry name" value="GDHRDH"/>
</dbReference>
<evidence type="ECO:0000256" key="2">
    <source>
        <dbReference type="ARBA" id="ARBA00023002"/>
    </source>
</evidence>
<gene>
    <name evidence="4" type="ORF">J2S17_001666</name>
</gene>
<dbReference type="Gene3D" id="3.40.50.720">
    <property type="entry name" value="NAD(P)-binding Rossmann-like Domain"/>
    <property type="match status" value="1"/>
</dbReference>
<dbReference type="PANTHER" id="PTHR42760:SF133">
    <property type="entry name" value="3-OXOACYL-[ACYL-CARRIER-PROTEIN] REDUCTASE"/>
    <property type="match status" value="1"/>
</dbReference>
<sequence>MRFKESIALITGAGSGIGKETAIRLANEGAKVILTGRTRSKLDAVANQINQTGKVPRAEVFTVDVTDVEDIQELADYVQEQFGDLHILINNAGGNADGTILETTEDIWDYAQNINLKSIFLITQKLGKIMVAGAGNDHSQQNRAVVNVASLSGYKAGARFVPYSTSKAGVISFTKALALEFAPHGIRANSVSPGFVETPLIENSLENEKFVKTIQRKTALGRIAKPEEIANVIAFLASEDASYVTGTDLLVDGGWLIK</sequence>
<reference evidence="4 5" key="1">
    <citation type="submission" date="2023-07" db="EMBL/GenBank/DDBJ databases">
        <title>Genomic Encyclopedia of Type Strains, Phase IV (KMG-IV): sequencing the most valuable type-strain genomes for metagenomic binning, comparative biology and taxonomic classification.</title>
        <authorList>
            <person name="Goeker M."/>
        </authorList>
    </citation>
    <scope>NUCLEOTIDE SEQUENCE [LARGE SCALE GENOMIC DNA]</scope>
    <source>
        <strain evidence="4 5">DSM 23494</strain>
    </source>
</reference>
<proteinExistence type="inferred from homology"/>
<dbReference type="PANTHER" id="PTHR42760">
    <property type="entry name" value="SHORT-CHAIN DEHYDROGENASES/REDUCTASES FAMILY MEMBER"/>
    <property type="match status" value="1"/>
</dbReference>
<dbReference type="NCBIfam" id="NF005559">
    <property type="entry name" value="PRK07231.1"/>
    <property type="match status" value="1"/>
</dbReference>
<feature type="domain" description="Ketoreductase" evidence="3">
    <location>
        <begin position="6"/>
        <end position="199"/>
    </location>
</feature>
<dbReference type="InterPro" id="IPR002347">
    <property type="entry name" value="SDR_fam"/>
</dbReference>
<evidence type="ECO:0000256" key="1">
    <source>
        <dbReference type="ARBA" id="ARBA00006484"/>
    </source>
</evidence>
<keyword evidence="2 4" id="KW-0560">Oxidoreductase</keyword>
<evidence type="ECO:0000259" key="3">
    <source>
        <dbReference type="SMART" id="SM00822"/>
    </source>
</evidence>
<evidence type="ECO:0000313" key="5">
    <source>
        <dbReference type="Proteomes" id="UP001238088"/>
    </source>
</evidence>
<dbReference type="SUPFAM" id="SSF51735">
    <property type="entry name" value="NAD(P)-binding Rossmann-fold domains"/>
    <property type="match status" value="1"/>
</dbReference>
<comment type="caution">
    <text evidence="4">The sequence shown here is derived from an EMBL/GenBank/DDBJ whole genome shotgun (WGS) entry which is preliminary data.</text>
</comment>
<protein>
    <submittedName>
        <fullName evidence="4">3-oxoacyl-[acyl-carrier protein] reductase</fullName>
        <ecNumber evidence="4">1.1.1.100</ecNumber>
    </submittedName>
</protein>
<dbReference type="InterPro" id="IPR020904">
    <property type="entry name" value="Sc_DH/Rdtase_CS"/>
</dbReference>
<keyword evidence="5" id="KW-1185">Reference proteome</keyword>
<dbReference type="Proteomes" id="UP001238088">
    <property type="component" value="Unassembled WGS sequence"/>
</dbReference>
<name>A0ABU0AFZ7_9BACI</name>
<dbReference type="Pfam" id="PF13561">
    <property type="entry name" value="adh_short_C2"/>
    <property type="match status" value="1"/>
</dbReference>
<dbReference type="GO" id="GO:0004316">
    <property type="term" value="F:3-oxoacyl-[acyl-carrier-protein] reductase (NADPH) activity"/>
    <property type="evidence" value="ECO:0007669"/>
    <property type="project" value="UniProtKB-EC"/>
</dbReference>
<dbReference type="CDD" id="cd05233">
    <property type="entry name" value="SDR_c"/>
    <property type="match status" value="1"/>
</dbReference>
<accession>A0ABU0AFZ7</accession>